<dbReference type="GO" id="GO:0004190">
    <property type="term" value="F:aspartic-type endopeptidase activity"/>
    <property type="evidence" value="ECO:0007669"/>
    <property type="project" value="InterPro"/>
</dbReference>
<dbReference type="InterPro" id="IPR020080">
    <property type="entry name" value="OM_adhesin/peptidase_omptin"/>
</dbReference>
<proteinExistence type="predicted"/>
<dbReference type="EMBL" id="NQJD01000009">
    <property type="protein sequence ID" value="TAA75257.1"/>
    <property type="molecule type" value="Genomic_DNA"/>
</dbReference>
<comment type="caution">
    <text evidence="2">The sequence shown here is derived from an EMBL/GenBank/DDBJ whole genome shotgun (WGS) entry which is preliminary data.</text>
</comment>
<dbReference type="InterPro" id="IPR000036">
    <property type="entry name" value="Peptidase_A26_omptin"/>
</dbReference>
<dbReference type="SUPFAM" id="SSF69917">
    <property type="entry name" value="OMPT-like"/>
    <property type="match status" value="1"/>
</dbReference>
<dbReference type="GO" id="GO:0009279">
    <property type="term" value="C:cell outer membrane"/>
    <property type="evidence" value="ECO:0007669"/>
    <property type="project" value="InterPro"/>
</dbReference>
<dbReference type="GO" id="GO:0006508">
    <property type="term" value="P:proteolysis"/>
    <property type="evidence" value="ECO:0007669"/>
    <property type="project" value="InterPro"/>
</dbReference>
<name>A0A521G2J7_9BACT</name>
<dbReference type="Proteomes" id="UP000316238">
    <property type="component" value="Unassembled WGS sequence"/>
</dbReference>
<gene>
    <name evidence="2" type="ORF">CDV28_10970</name>
</gene>
<dbReference type="InterPro" id="IPR053724">
    <property type="entry name" value="OMP_A26_sf"/>
</dbReference>
<sequence>MKRSNSGNTVIFGLSFGVVGLLCAPQQLQAASATQSYLPQQLDLALGLEAMTGDTKYSIGGNAVLANGTRTTELSPASTLEWPLDIWLAKIDAGWTFNPAWRVNGTVKTNLSDPNEPIIDRDWLTSSMPQRVDVYSASDVSSLDALIIDIDLEWTFWQQGLWSAYAGAGYQHQKFAYKGGSTVQHSPSGLTGYNYSSGNRTAVTYDLTYSMPYLLLGSEYQLTPQLRLTGNLSVAPLIGAEDETLLLLRNKTTQGDLDGFACLIDLSGIYYLTPWWYLEAGLHHVWIDVEGEQYQMLGDQALGKIDMEAESKQTSGYLSVGYSF</sequence>
<feature type="chain" id="PRO_5021712258" evidence="1">
    <location>
        <begin position="31"/>
        <end position="324"/>
    </location>
</feature>
<evidence type="ECO:0000313" key="3">
    <source>
        <dbReference type="Proteomes" id="UP000316238"/>
    </source>
</evidence>
<keyword evidence="3" id="KW-1185">Reference proteome</keyword>
<accession>A0A521G2J7</accession>
<dbReference type="AlphaFoldDB" id="A0A521G2J7"/>
<dbReference type="Gene3D" id="2.40.128.90">
    <property type="entry name" value="OMPT-like"/>
    <property type="match status" value="1"/>
</dbReference>
<evidence type="ECO:0000256" key="1">
    <source>
        <dbReference type="SAM" id="SignalP"/>
    </source>
</evidence>
<dbReference type="Pfam" id="PF01278">
    <property type="entry name" value="Omptin"/>
    <property type="match status" value="1"/>
</dbReference>
<protein>
    <submittedName>
        <fullName evidence="2">Omptin family protein</fullName>
    </submittedName>
</protein>
<evidence type="ECO:0000313" key="2">
    <source>
        <dbReference type="EMBL" id="TAA75257.1"/>
    </source>
</evidence>
<feature type="signal peptide" evidence="1">
    <location>
        <begin position="1"/>
        <end position="30"/>
    </location>
</feature>
<keyword evidence="1" id="KW-0732">Signal</keyword>
<organism evidence="2 3">
    <name type="scientific">Candidatus Electronema aureum</name>
    <dbReference type="NCBI Taxonomy" id="2005002"/>
    <lineage>
        <taxon>Bacteria</taxon>
        <taxon>Pseudomonadati</taxon>
        <taxon>Thermodesulfobacteriota</taxon>
        <taxon>Desulfobulbia</taxon>
        <taxon>Desulfobulbales</taxon>
        <taxon>Desulfobulbaceae</taxon>
        <taxon>Candidatus Electronema</taxon>
    </lineage>
</organism>
<reference evidence="2" key="1">
    <citation type="submission" date="2017-07" db="EMBL/GenBank/DDBJ databases">
        <title>The cable genome - Insights into the physiology and evolution of filamentous bacteria capable of sulfide oxidation via long distance electron transfer.</title>
        <authorList>
            <person name="Thorup C."/>
            <person name="Bjerg J.T."/>
            <person name="Schreiber L."/>
            <person name="Nielsen L.P."/>
            <person name="Kjeldsen K.U."/>
            <person name="Boesen T."/>
            <person name="Boggild A."/>
            <person name="Meysman F."/>
            <person name="Geelhoed J."/>
            <person name="Schramm A."/>
        </authorList>
    </citation>
    <scope>NUCLEOTIDE SEQUENCE [LARGE SCALE GENOMIC DNA]</scope>
    <source>
        <strain evidence="2">GS</strain>
    </source>
</reference>